<dbReference type="RefSeq" id="WP_344487819.1">
    <property type="nucleotide sequence ID" value="NZ_BAAAQX010000029.1"/>
</dbReference>
<protein>
    <submittedName>
        <fullName evidence="4">Aldehyde dehydrogenase family protein</fullName>
    </submittedName>
</protein>
<dbReference type="Gene3D" id="3.40.309.10">
    <property type="entry name" value="Aldehyde Dehydrogenase, Chain A, domain 2"/>
    <property type="match status" value="1"/>
</dbReference>
<dbReference type="PANTHER" id="PTHR42991:SF1">
    <property type="entry name" value="ALDEHYDE DEHYDROGENASE"/>
    <property type="match status" value="1"/>
</dbReference>
<evidence type="ECO:0000256" key="1">
    <source>
        <dbReference type="ARBA" id="ARBA00009986"/>
    </source>
</evidence>
<comment type="similarity">
    <text evidence="1">Belongs to the aldehyde dehydrogenase family.</text>
</comment>
<dbReference type="SUPFAM" id="SSF53720">
    <property type="entry name" value="ALDH-like"/>
    <property type="match status" value="1"/>
</dbReference>
<evidence type="ECO:0000313" key="4">
    <source>
        <dbReference type="EMBL" id="GAA2212894.1"/>
    </source>
</evidence>
<keyword evidence="5" id="KW-1185">Reference proteome</keyword>
<dbReference type="PANTHER" id="PTHR42991">
    <property type="entry name" value="ALDEHYDE DEHYDROGENASE"/>
    <property type="match status" value="1"/>
</dbReference>
<dbReference type="InterPro" id="IPR016162">
    <property type="entry name" value="Ald_DH_N"/>
</dbReference>
<dbReference type="InterPro" id="IPR016163">
    <property type="entry name" value="Ald_DH_C"/>
</dbReference>
<keyword evidence="2" id="KW-0560">Oxidoreductase</keyword>
<name>A0ABP5PMQ0_9ACTN</name>
<dbReference type="EMBL" id="BAAAQX010000029">
    <property type="protein sequence ID" value="GAA2212894.1"/>
    <property type="molecule type" value="Genomic_DNA"/>
</dbReference>
<gene>
    <name evidence="4" type="ORF">GCM10009850_083560</name>
</gene>
<dbReference type="InterPro" id="IPR015590">
    <property type="entry name" value="Aldehyde_DH_dom"/>
</dbReference>
<evidence type="ECO:0000313" key="5">
    <source>
        <dbReference type="Proteomes" id="UP001499843"/>
    </source>
</evidence>
<reference evidence="5" key="1">
    <citation type="journal article" date="2019" name="Int. J. Syst. Evol. Microbiol.">
        <title>The Global Catalogue of Microorganisms (GCM) 10K type strain sequencing project: providing services to taxonomists for standard genome sequencing and annotation.</title>
        <authorList>
            <consortium name="The Broad Institute Genomics Platform"/>
            <consortium name="The Broad Institute Genome Sequencing Center for Infectious Disease"/>
            <person name="Wu L."/>
            <person name="Ma J."/>
        </authorList>
    </citation>
    <scope>NUCLEOTIDE SEQUENCE [LARGE SCALE GENOMIC DNA]</scope>
    <source>
        <strain evidence="5">JCM 16114</strain>
    </source>
</reference>
<dbReference type="InterPro" id="IPR051020">
    <property type="entry name" value="ALDH-related_metabolic_enz"/>
</dbReference>
<dbReference type="Gene3D" id="3.40.605.10">
    <property type="entry name" value="Aldehyde Dehydrogenase, Chain A, domain 1"/>
    <property type="match status" value="1"/>
</dbReference>
<evidence type="ECO:0000256" key="2">
    <source>
        <dbReference type="ARBA" id="ARBA00023002"/>
    </source>
</evidence>
<dbReference type="Proteomes" id="UP001499843">
    <property type="component" value="Unassembled WGS sequence"/>
</dbReference>
<accession>A0ABP5PMQ0</accession>
<dbReference type="InterPro" id="IPR016161">
    <property type="entry name" value="Ald_DH/histidinol_DH"/>
</dbReference>
<sequence length="478" mass="50115">MSAAVRPSGLHIDGEWRETAGRIEVLDKYSGDMLAGVAEATPADAQDAIAGAYRASHTPLGEGERARILSRVADLMEERADRLVDDYVGETGFLESDARGELRRAVGIYRLSAEEALRVAGEQVPLAATPGSENRLAFTTRVPVGVVVAISPFNAPLSTVAHKVGPAIAAGNAVVLKPAEKTPLSAINVVNAFIDAGLPPGLLQLVCAPGGVIGPALLGDDRVRFYTFTGSTAVGRLISAGAGLARTHLELGSNSVSIVAADARLDDVVRLVATAGFRKAGQVCTSVQRLLVEHTRFDELTEALADRVAGLKAGDPRAAGTDVGPLISEAASRRAATWVETAGKAARLRVGGERSGSVLTPALLAEPPEESEVLTEEIFAPVVSVVPVRDLDDAIARVNAGRYGLQAGVFTQDLDRAFHAARTLRVGGVMINDTSSYHADAMPYGGVKDSGHGVEGPRYAVHDMTDPRIVVLNLRRPE</sequence>
<evidence type="ECO:0000259" key="3">
    <source>
        <dbReference type="Pfam" id="PF00171"/>
    </source>
</evidence>
<proteinExistence type="inferred from homology"/>
<dbReference type="Pfam" id="PF00171">
    <property type="entry name" value="Aldedh"/>
    <property type="match status" value="1"/>
</dbReference>
<organism evidence="4 5">
    <name type="scientific">Nonomuraea monospora</name>
    <dbReference type="NCBI Taxonomy" id="568818"/>
    <lineage>
        <taxon>Bacteria</taxon>
        <taxon>Bacillati</taxon>
        <taxon>Actinomycetota</taxon>
        <taxon>Actinomycetes</taxon>
        <taxon>Streptosporangiales</taxon>
        <taxon>Streptosporangiaceae</taxon>
        <taxon>Nonomuraea</taxon>
    </lineage>
</organism>
<feature type="domain" description="Aldehyde dehydrogenase" evidence="3">
    <location>
        <begin position="16"/>
        <end position="469"/>
    </location>
</feature>
<comment type="caution">
    <text evidence="4">The sequence shown here is derived from an EMBL/GenBank/DDBJ whole genome shotgun (WGS) entry which is preliminary data.</text>
</comment>